<dbReference type="AlphaFoldDB" id="A0A1G7M6I8"/>
<keyword evidence="3" id="KW-1185">Reference proteome</keyword>
<dbReference type="PROSITE" id="PS51318">
    <property type="entry name" value="TAT"/>
    <property type="match status" value="1"/>
</dbReference>
<dbReference type="EMBL" id="FNAV01000030">
    <property type="protein sequence ID" value="SDF57236.1"/>
    <property type="molecule type" value="Genomic_DNA"/>
</dbReference>
<accession>A0A1G7M6I8</accession>
<feature type="chain" id="PRO_5011580251" description="Imelysin-like domain-containing protein" evidence="1">
    <location>
        <begin position="33"/>
        <end position="380"/>
    </location>
</feature>
<gene>
    <name evidence="2" type="ORF">SAMN04488105_13012</name>
</gene>
<reference evidence="3" key="1">
    <citation type="submission" date="2016-10" db="EMBL/GenBank/DDBJ databases">
        <authorList>
            <person name="Varghese N."/>
            <person name="Submissions S."/>
        </authorList>
    </citation>
    <scope>NUCLEOTIDE SEQUENCE [LARGE SCALE GENOMIC DNA]</scope>
    <source>
        <strain evidence="3">DSM 10146</strain>
    </source>
</reference>
<organism evidence="2 3">
    <name type="scientific">Salipiger thiooxidans</name>
    <dbReference type="NCBI Taxonomy" id="282683"/>
    <lineage>
        <taxon>Bacteria</taxon>
        <taxon>Pseudomonadati</taxon>
        <taxon>Pseudomonadota</taxon>
        <taxon>Alphaproteobacteria</taxon>
        <taxon>Rhodobacterales</taxon>
        <taxon>Roseobacteraceae</taxon>
        <taxon>Salipiger</taxon>
    </lineage>
</organism>
<sequence>MQLAPRDILRRGLALGAALVLAVGLSSGAARAQACDALVAQCGAAGAAPGSGTPCPELDVQLALACGAHDLVLAYAPLSGAAATEIDYFHGAAYFALYRQERARGSACELARLAGDRISRYLKEKRELFYDERSFGVAGSYERVYHATKILGLIDAQPGCVQGGFSEARLGELASGIARSYMTEVFLDTPRSVKSDFETLASDLRRFSGLASDLETGIALRAIESSSVARKLGTASDIVGELIGVPEQGGAELLDELAEDVRKGLNAANKHAAAFEDAVKETSAEDFAAARMKLLALLGRFNVISAEEIALWADLIPLAQAEGVAQEPHIFQTLAVVAETAAEATPAGDALTEIEKQWQAYGAETGLCEEPAARERVWFC</sequence>
<evidence type="ECO:0000256" key="1">
    <source>
        <dbReference type="SAM" id="SignalP"/>
    </source>
</evidence>
<proteinExistence type="predicted"/>
<evidence type="ECO:0008006" key="4">
    <source>
        <dbReference type="Google" id="ProtNLM"/>
    </source>
</evidence>
<dbReference type="STRING" id="282683.SAMN04488105_13012"/>
<feature type="signal peptide" evidence="1">
    <location>
        <begin position="1"/>
        <end position="32"/>
    </location>
</feature>
<name>A0A1G7M6I8_9RHOB</name>
<dbReference type="RefSeq" id="WP_131822065.1">
    <property type="nucleotide sequence ID" value="NZ_FNAV01000030.1"/>
</dbReference>
<keyword evidence="1" id="KW-0732">Signal</keyword>
<dbReference type="OrthoDB" id="7871233at2"/>
<dbReference type="Proteomes" id="UP000198994">
    <property type="component" value="Unassembled WGS sequence"/>
</dbReference>
<evidence type="ECO:0000313" key="2">
    <source>
        <dbReference type="EMBL" id="SDF57236.1"/>
    </source>
</evidence>
<dbReference type="InterPro" id="IPR006311">
    <property type="entry name" value="TAT_signal"/>
</dbReference>
<protein>
    <recommendedName>
        <fullName evidence="4">Imelysin-like domain-containing protein</fullName>
    </recommendedName>
</protein>
<evidence type="ECO:0000313" key="3">
    <source>
        <dbReference type="Proteomes" id="UP000198994"/>
    </source>
</evidence>